<proteinExistence type="predicted"/>
<name>A0A1S1LWS5_MYCCH</name>
<comment type="caution">
    <text evidence="1">The sequence shown here is derived from an EMBL/GenBank/DDBJ whole genome shotgun (WGS) entry which is preliminary data.</text>
</comment>
<reference evidence="1 2" key="1">
    <citation type="submission" date="2016-10" db="EMBL/GenBank/DDBJ databases">
        <title>Evaluation of Human, Veterinary and Environmental Mycobacterium chelonae Isolates by Core Genome Phylogenomic Analysis, Targeted Gene Comparison, and Anti-microbial Susceptibility Patterns: A Tale of Mistaken Identities.</title>
        <authorList>
            <person name="Fogelson S.B."/>
            <person name="Camus A.C."/>
            <person name="Lorenz W."/>
            <person name="Vasireddy R."/>
            <person name="Vasireddy S."/>
            <person name="Smith T."/>
            <person name="Brown-Elliott B.A."/>
            <person name="Wallace R.J.Jr."/>
            <person name="Hasan N.A."/>
            <person name="Reischl U."/>
            <person name="Sanchez S."/>
        </authorList>
    </citation>
    <scope>NUCLEOTIDE SEQUENCE [LARGE SCALE GENOMIC DNA]</scope>
    <source>
        <strain evidence="1 2">15515</strain>
    </source>
</reference>
<gene>
    <name evidence="1" type="ORF">BKG82_00010</name>
</gene>
<dbReference type="EMBL" id="MLIQ01000002">
    <property type="protein sequence ID" value="OHU60937.1"/>
    <property type="molecule type" value="Genomic_DNA"/>
</dbReference>
<protein>
    <submittedName>
        <fullName evidence="1">Uncharacterized protein</fullName>
    </submittedName>
</protein>
<dbReference type="AlphaFoldDB" id="A0A1S1LWS5"/>
<organism evidence="1 2">
    <name type="scientific">Mycobacteroides chelonae</name>
    <name type="common">Mycobacterium chelonae</name>
    <dbReference type="NCBI Taxonomy" id="1774"/>
    <lineage>
        <taxon>Bacteria</taxon>
        <taxon>Bacillati</taxon>
        <taxon>Actinomycetota</taxon>
        <taxon>Actinomycetes</taxon>
        <taxon>Mycobacteriales</taxon>
        <taxon>Mycobacteriaceae</taxon>
        <taxon>Mycobacteroides</taxon>
    </lineage>
</organism>
<evidence type="ECO:0000313" key="2">
    <source>
        <dbReference type="Proteomes" id="UP000180043"/>
    </source>
</evidence>
<sequence length="107" mass="12213">MEATMTVKTRRKSPVAKLLDQKPASDIFELMEQRDAYARVAEIDDDDTATRLIAMAMSVNDPIMVTALLHGAYRYRWRHTIDAYVKEHPEQATAVTASWNETDKEQA</sequence>
<accession>A0A1S1LWS5</accession>
<dbReference type="Proteomes" id="UP000180043">
    <property type="component" value="Unassembled WGS sequence"/>
</dbReference>
<evidence type="ECO:0000313" key="1">
    <source>
        <dbReference type="EMBL" id="OHU60937.1"/>
    </source>
</evidence>